<evidence type="ECO:0000313" key="2">
    <source>
        <dbReference type="Proteomes" id="UP001232750"/>
    </source>
</evidence>
<dbReference type="SUPFAM" id="SSF46689">
    <property type="entry name" value="Homeodomain-like"/>
    <property type="match status" value="1"/>
</dbReference>
<name>A0ABT7DKK5_9ACTN</name>
<dbReference type="EMBL" id="JASJEU010000008">
    <property type="protein sequence ID" value="MDJ1650059.1"/>
    <property type="molecule type" value="Genomic_DNA"/>
</dbReference>
<dbReference type="Proteomes" id="UP001232750">
    <property type="component" value="Unassembled WGS sequence"/>
</dbReference>
<dbReference type="Gene3D" id="1.10.357.10">
    <property type="entry name" value="Tetracycline Repressor, domain 2"/>
    <property type="match status" value="1"/>
</dbReference>
<protein>
    <submittedName>
        <fullName evidence="1">Transcriptional regulator</fullName>
    </submittedName>
</protein>
<dbReference type="InterPro" id="IPR009057">
    <property type="entry name" value="Homeodomain-like_sf"/>
</dbReference>
<dbReference type="RefSeq" id="WP_283831409.1">
    <property type="nucleotide sequence ID" value="NZ_JASJEU010000008.1"/>
</dbReference>
<organism evidence="1 2">
    <name type="scientific">Gordonibacter faecis</name>
    <dbReference type="NCBI Taxonomy" id="3047475"/>
    <lineage>
        <taxon>Bacteria</taxon>
        <taxon>Bacillati</taxon>
        <taxon>Actinomycetota</taxon>
        <taxon>Coriobacteriia</taxon>
        <taxon>Eggerthellales</taxon>
        <taxon>Eggerthellaceae</taxon>
        <taxon>Gordonibacter</taxon>
    </lineage>
</organism>
<reference evidence="1 2" key="1">
    <citation type="submission" date="2023-05" db="EMBL/GenBank/DDBJ databases">
        <title>Gordonibacter KGMB12511T sp. nov., isolated from faeces of healthy Korean.</title>
        <authorList>
            <person name="Kim H.S."/>
            <person name="Kim J.-S."/>
            <person name="Suh M.K."/>
            <person name="Eom M.K."/>
            <person name="Do H.E."/>
            <person name="Lee J.-S."/>
        </authorList>
    </citation>
    <scope>NUCLEOTIDE SEQUENCE [LARGE SCALE GENOMIC DNA]</scope>
    <source>
        <strain evidence="1 2">KGMB12511</strain>
    </source>
</reference>
<accession>A0ABT7DKK5</accession>
<dbReference type="InterPro" id="IPR036271">
    <property type="entry name" value="Tet_transcr_reg_TetR-rel_C_sf"/>
</dbReference>
<gene>
    <name evidence="1" type="ORF">QNJ86_04550</name>
</gene>
<sequence length="240" mass="26644">MTAKPSPRRDCDLPELTAEAIRDAAVRLTREKGLDGWSIRQLAKELKAWPNNISYRVGRRDDAAQLVVDYVMGEIDVPEDTGDWKPWFEELFVRTRKVLRRYPGVARRLAAVGPGLGAANETIHRGISLLERAGFGDRSAEIYSSLMCNVCAFIATEDDRDSMAEERKAKGAQYSRGAHSKDREVASLGKVVAPIAKDEAARQRYFDDQFLNLVRALIAGYSSIALGQQEGADRSLGTRS</sequence>
<proteinExistence type="predicted"/>
<evidence type="ECO:0000313" key="1">
    <source>
        <dbReference type="EMBL" id="MDJ1650059.1"/>
    </source>
</evidence>
<keyword evidence="2" id="KW-1185">Reference proteome</keyword>
<comment type="caution">
    <text evidence="1">The sequence shown here is derived from an EMBL/GenBank/DDBJ whole genome shotgun (WGS) entry which is preliminary data.</text>
</comment>
<dbReference type="SUPFAM" id="SSF48498">
    <property type="entry name" value="Tetracyclin repressor-like, C-terminal domain"/>
    <property type="match status" value="1"/>
</dbReference>